<sequence>MSRNISKQNTVFTGVAMLLYYSLPRFKAFNSPRQVLRYALRKYQSIEFSNIELERYHTALDRTFYHTQPTPRGTCISDFYPSPIVHPPA</sequence>
<dbReference type="Proteomes" id="UP000267821">
    <property type="component" value="Unassembled WGS sequence"/>
</dbReference>
<dbReference type="EMBL" id="ML121662">
    <property type="protein sequence ID" value="RPB18216.1"/>
    <property type="molecule type" value="Genomic_DNA"/>
</dbReference>
<gene>
    <name evidence="1" type="ORF">L211DRAFT_843918</name>
</gene>
<dbReference type="InParanoid" id="A0A3N4L6K9"/>
<organism evidence="1 2">
    <name type="scientific">Terfezia boudieri ATCC MYA-4762</name>
    <dbReference type="NCBI Taxonomy" id="1051890"/>
    <lineage>
        <taxon>Eukaryota</taxon>
        <taxon>Fungi</taxon>
        <taxon>Dikarya</taxon>
        <taxon>Ascomycota</taxon>
        <taxon>Pezizomycotina</taxon>
        <taxon>Pezizomycetes</taxon>
        <taxon>Pezizales</taxon>
        <taxon>Pezizaceae</taxon>
        <taxon>Terfezia</taxon>
    </lineage>
</organism>
<protein>
    <submittedName>
        <fullName evidence="1">Uncharacterized protein</fullName>
    </submittedName>
</protein>
<proteinExistence type="predicted"/>
<reference evidence="1 2" key="1">
    <citation type="journal article" date="2018" name="Nat. Ecol. Evol.">
        <title>Pezizomycetes genomes reveal the molecular basis of ectomycorrhizal truffle lifestyle.</title>
        <authorList>
            <person name="Murat C."/>
            <person name="Payen T."/>
            <person name="Noel B."/>
            <person name="Kuo A."/>
            <person name="Morin E."/>
            <person name="Chen J."/>
            <person name="Kohler A."/>
            <person name="Krizsan K."/>
            <person name="Balestrini R."/>
            <person name="Da Silva C."/>
            <person name="Montanini B."/>
            <person name="Hainaut M."/>
            <person name="Levati E."/>
            <person name="Barry K.W."/>
            <person name="Belfiori B."/>
            <person name="Cichocki N."/>
            <person name="Clum A."/>
            <person name="Dockter R.B."/>
            <person name="Fauchery L."/>
            <person name="Guy J."/>
            <person name="Iotti M."/>
            <person name="Le Tacon F."/>
            <person name="Lindquist E.A."/>
            <person name="Lipzen A."/>
            <person name="Malagnac F."/>
            <person name="Mello A."/>
            <person name="Molinier V."/>
            <person name="Miyauchi S."/>
            <person name="Poulain J."/>
            <person name="Riccioni C."/>
            <person name="Rubini A."/>
            <person name="Sitrit Y."/>
            <person name="Splivallo R."/>
            <person name="Traeger S."/>
            <person name="Wang M."/>
            <person name="Zifcakova L."/>
            <person name="Wipf D."/>
            <person name="Zambonelli A."/>
            <person name="Paolocci F."/>
            <person name="Nowrousian M."/>
            <person name="Ottonello S."/>
            <person name="Baldrian P."/>
            <person name="Spatafora J.W."/>
            <person name="Henrissat B."/>
            <person name="Nagy L.G."/>
            <person name="Aury J.M."/>
            <person name="Wincker P."/>
            <person name="Grigoriev I.V."/>
            <person name="Bonfante P."/>
            <person name="Martin F.M."/>
        </authorList>
    </citation>
    <scope>NUCLEOTIDE SEQUENCE [LARGE SCALE GENOMIC DNA]</scope>
    <source>
        <strain evidence="1 2">ATCC MYA-4762</strain>
    </source>
</reference>
<evidence type="ECO:0000313" key="1">
    <source>
        <dbReference type="EMBL" id="RPB18216.1"/>
    </source>
</evidence>
<evidence type="ECO:0000313" key="2">
    <source>
        <dbReference type="Proteomes" id="UP000267821"/>
    </source>
</evidence>
<accession>A0A3N4L6K9</accession>
<dbReference type="AlphaFoldDB" id="A0A3N4L6K9"/>
<name>A0A3N4L6K9_9PEZI</name>
<keyword evidence="2" id="KW-1185">Reference proteome</keyword>